<keyword evidence="2 4" id="KW-0560">Oxidoreductase</keyword>
<evidence type="ECO:0000313" key="6">
    <source>
        <dbReference type="EMBL" id="MBZ9568448.1"/>
    </source>
</evidence>
<dbReference type="PANTHER" id="PTHR43380">
    <property type="entry name" value="2-OXOISOVALERATE DEHYDROGENASE SUBUNIT ALPHA, MITOCHONDRIAL"/>
    <property type="match status" value="1"/>
</dbReference>
<comment type="catalytic activity">
    <reaction evidence="4">
        <text>N(6)-[(R)-lipoyl]-L-lysyl-[protein] + pyruvate + H(+) = N(6)-[(R)-S(8)-acetyldihydrolipoyl]-L-lysyl-[protein] + CO2</text>
        <dbReference type="Rhea" id="RHEA:19189"/>
        <dbReference type="Rhea" id="RHEA-COMP:10474"/>
        <dbReference type="Rhea" id="RHEA-COMP:10478"/>
        <dbReference type="ChEBI" id="CHEBI:15361"/>
        <dbReference type="ChEBI" id="CHEBI:15378"/>
        <dbReference type="ChEBI" id="CHEBI:16526"/>
        <dbReference type="ChEBI" id="CHEBI:83099"/>
        <dbReference type="ChEBI" id="CHEBI:83111"/>
        <dbReference type="EC" id="1.2.4.1"/>
    </reaction>
</comment>
<evidence type="ECO:0000313" key="7">
    <source>
        <dbReference type="Proteomes" id="UP001319883"/>
    </source>
</evidence>
<dbReference type="RefSeq" id="WP_224414932.1">
    <property type="nucleotide sequence ID" value="NZ_JAGXFC010000001.1"/>
</dbReference>
<dbReference type="InterPro" id="IPR001017">
    <property type="entry name" value="DH_E1"/>
</dbReference>
<dbReference type="CDD" id="cd02000">
    <property type="entry name" value="TPP_E1_PDC_ADC_BCADC"/>
    <property type="match status" value="1"/>
</dbReference>
<evidence type="ECO:0000256" key="2">
    <source>
        <dbReference type="ARBA" id="ARBA00023002"/>
    </source>
</evidence>
<evidence type="ECO:0000259" key="5">
    <source>
        <dbReference type="Pfam" id="PF00676"/>
    </source>
</evidence>
<gene>
    <name evidence="6" type="primary">pdhA</name>
    <name evidence="6" type="ORF">KGQ91_12285</name>
</gene>
<dbReference type="InterPro" id="IPR050771">
    <property type="entry name" value="Alpha-ketoacid_DH_E1_comp"/>
</dbReference>
<dbReference type="Proteomes" id="UP001319883">
    <property type="component" value="Unassembled WGS sequence"/>
</dbReference>
<protein>
    <recommendedName>
        <fullName evidence="4">Pyruvate dehydrogenase E1 component subunit alpha</fullName>
        <ecNumber evidence="4">1.2.4.1</ecNumber>
    </recommendedName>
</protein>
<keyword evidence="4 6" id="KW-0670">Pyruvate</keyword>
<dbReference type="NCBIfam" id="TIGR03181">
    <property type="entry name" value="PDH_E1_alph_x"/>
    <property type="match status" value="1"/>
</dbReference>
<name>A0ABS7X1Z8_9GAMM</name>
<dbReference type="EC" id="1.2.4.1" evidence="4"/>
<comment type="subunit">
    <text evidence="4">Heterodimer of an alpha and a beta chain.</text>
</comment>
<dbReference type="PANTHER" id="PTHR43380:SF1">
    <property type="entry name" value="2-OXOISOVALERATE DEHYDROGENASE SUBUNIT ALPHA, MITOCHONDRIAL"/>
    <property type="match status" value="1"/>
</dbReference>
<comment type="function">
    <text evidence="4">The pyruvate dehydrogenase complex catalyzes the overall conversion of pyruvate to acetyl-CoA and CO(2). It contains multiple copies of three enzymatic components: pyruvate dehydrogenase (E1), dihydrolipoamide acetyltransferase (E2) and lipoamide dehydrogenase (E3).</text>
</comment>
<organism evidence="6 7">
    <name type="scientific">Modicisalibacter tunisiensis</name>
    <dbReference type="NCBI Taxonomy" id="390637"/>
    <lineage>
        <taxon>Bacteria</taxon>
        <taxon>Pseudomonadati</taxon>
        <taxon>Pseudomonadota</taxon>
        <taxon>Gammaproteobacteria</taxon>
        <taxon>Oceanospirillales</taxon>
        <taxon>Halomonadaceae</taxon>
        <taxon>Modicisalibacter</taxon>
    </lineage>
</organism>
<dbReference type="Gene3D" id="3.40.50.970">
    <property type="match status" value="1"/>
</dbReference>
<evidence type="ECO:0000256" key="1">
    <source>
        <dbReference type="ARBA" id="ARBA00001964"/>
    </source>
</evidence>
<proteinExistence type="predicted"/>
<keyword evidence="3 4" id="KW-0786">Thiamine pyrophosphate</keyword>
<sequence>MPRKRVRLEHAVEYLSILDEKGRVDEKLEPQIDKETLLDIHRTMLLSRRLDERMLTLQRQGRIGTFAPAKGQEASQVAAMAALTGNDWFVPAFRETAAMLWRGTPPENLLLYNAGYSEGGAIEEGTHDLPISIPVASQIPHAVGIGYASGLRERDEVTITFFGDGATSEGDFHEALNVASVLKTPVIFLCQNNHWAISMPRGRQSESRTLAQKGLAYAIPSLQVDGNDVLAVYSAVQEAAQRARDGEGPTLIECVTYRLTVHTTADDPSKYRDEEEVEKWQEREPITRLQTYLKKKRWLSDKQIDKLEKEIEEQVDEAWKTAHERIESLNDSQVIFDHGYAEMPDYLESQRQSFADRLKEGE</sequence>
<comment type="caution">
    <text evidence="6">The sequence shown here is derived from an EMBL/GenBank/DDBJ whole genome shotgun (WGS) entry which is preliminary data.</text>
</comment>
<dbReference type="Pfam" id="PF00676">
    <property type="entry name" value="E1_dh"/>
    <property type="match status" value="1"/>
</dbReference>
<accession>A0ABS7X1Z8</accession>
<keyword evidence="7" id="KW-1185">Reference proteome</keyword>
<dbReference type="InterPro" id="IPR029061">
    <property type="entry name" value="THDP-binding"/>
</dbReference>
<dbReference type="EMBL" id="JAGXFD010000001">
    <property type="protein sequence ID" value="MBZ9568448.1"/>
    <property type="molecule type" value="Genomic_DNA"/>
</dbReference>
<comment type="cofactor">
    <cofactor evidence="1 4">
        <name>thiamine diphosphate</name>
        <dbReference type="ChEBI" id="CHEBI:58937"/>
    </cofactor>
</comment>
<evidence type="ECO:0000256" key="3">
    <source>
        <dbReference type="ARBA" id="ARBA00023052"/>
    </source>
</evidence>
<dbReference type="SUPFAM" id="SSF52518">
    <property type="entry name" value="Thiamin diphosphate-binding fold (THDP-binding)"/>
    <property type="match status" value="1"/>
</dbReference>
<reference evidence="6 7" key="1">
    <citation type="submission" date="2021-05" db="EMBL/GenBank/DDBJ databases">
        <title>Petroleum and Energy Research Collection (APPE): ex situ preservation of microbial diversity associated with the oil industry and exploitation of its biotechnological potential.</title>
        <authorList>
            <person name="Paixao C.T.M."/>
            <person name="Gomes M.B."/>
            <person name="Oliveira V.M."/>
        </authorList>
    </citation>
    <scope>NUCLEOTIDE SEQUENCE [LARGE SCALE GENOMIC DNA]</scope>
    <source>
        <strain evidence="6 7">LIT2</strain>
    </source>
</reference>
<dbReference type="InterPro" id="IPR017596">
    <property type="entry name" value="PdhA/BkdA"/>
</dbReference>
<evidence type="ECO:0000256" key="4">
    <source>
        <dbReference type="RuleBase" id="RU366007"/>
    </source>
</evidence>
<feature type="domain" description="Dehydrogenase E1 component" evidence="5">
    <location>
        <begin position="42"/>
        <end position="325"/>
    </location>
</feature>